<dbReference type="VEuPathDB" id="TriTrypDB:TcCLB.508881.90"/>
<feature type="coiled-coil region" evidence="1">
    <location>
        <begin position="253"/>
        <end position="295"/>
    </location>
</feature>
<evidence type="ECO:0000256" key="1">
    <source>
        <dbReference type="SAM" id="Coils"/>
    </source>
</evidence>
<dbReference type="VEuPathDB" id="TriTrypDB:TcCL_ESM03509"/>
<dbReference type="VEuPathDB" id="TriTrypDB:TcG_05828"/>
<evidence type="ECO:0000313" key="2">
    <source>
        <dbReference type="EMBL" id="PWV20962.1"/>
    </source>
</evidence>
<dbReference type="OrthoDB" id="272479at2759"/>
<evidence type="ECO:0008006" key="4">
    <source>
        <dbReference type="Google" id="ProtNLM"/>
    </source>
</evidence>
<proteinExistence type="predicted"/>
<dbReference type="SUPFAM" id="SSF52833">
    <property type="entry name" value="Thioredoxin-like"/>
    <property type="match status" value="1"/>
</dbReference>
<organism evidence="2 3">
    <name type="scientific">Trypanosoma cruzi</name>
    <dbReference type="NCBI Taxonomy" id="5693"/>
    <lineage>
        <taxon>Eukaryota</taxon>
        <taxon>Discoba</taxon>
        <taxon>Euglenozoa</taxon>
        <taxon>Kinetoplastea</taxon>
        <taxon>Metakinetoplastina</taxon>
        <taxon>Trypanosomatida</taxon>
        <taxon>Trypanosomatidae</taxon>
        <taxon>Trypanosoma</taxon>
        <taxon>Schizotrypanum</taxon>
    </lineage>
</organism>
<sequence length="489" mass="54828">MRRGGEFMLRVPSSRLFASGRRIHAGFVSHIYATSCIGVQLRASMRNSGQLVGLTTHGCLCTSRCGVAYKTDASSFESEVIQSQQAICLVYYRPDSSSCNAYLTHAERLVSRLNREISDTDKKDGCDGEKEKSVPAQKAWLKLCTINADENRNLASAFSVERAKLPVTYFIMQGTIIDKVTGHVVESRLEGILRKFLEHYKQQMNVELMGGGSPEHQHPLPAAATADLLHGASTQYLQNRIMDALVGPERIRLPEESEQLDGLRKTVQQAKKKAFDELQELRRELGVDVRRLSEEELTKRYHRSSQYIACTVLSALEALFLARVHATIGNIAAENIIFALNAIQRDFSPVLADPTVRRLISLCEVLLVRGEVVLLQRRQHHLPSGSDDAVSDKLARTLYWIDNLVDARVVPEQFPSDEVEAMFTLLRSNLLQSRREASQPKEGEEMAMVETESARCVRQTKTCLLGLLQLYHGDPKSQDARSRLSSLLY</sequence>
<comment type="caution">
    <text evidence="2">The sequence shown here is derived from an EMBL/GenBank/DDBJ whole genome shotgun (WGS) entry which is preliminary data.</text>
</comment>
<keyword evidence="1" id="KW-0175">Coiled coil</keyword>
<dbReference type="VEuPathDB" id="TriTrypDB:TCDM_07542"/>
<evidence type="ECO:0000313" key="3">
    <source>
        <dbReference type="Proteomes" id="UP000246078"/>
    </source>
</evidence>
<dbReference type="InterPro" id="IPR036249">
    <property type="entry name" value="Thioredoxin-like_sf"/>
</dbReference>
<dbReference type="VEuPathDB" id="TriTrypDB:TCSYLVIO_002272"/>
<protein>
    <recommendedName>
        <fullName evidence="4">Thioredoxin domain-containing protein</fullName>
    </recommendedName>
</protein>
<dbReference type="VEuPathDB" id="TriTrypDB:Tc_MARK_971"/>
<dbReference type="VEuPathDB" id="TriTrypDB:ECC02_008464"/>
<dbReference type="VEuPathDB" id="TriTrypDB:C4B63_8g199"/>
<dbReference type="VEuPathDB" id="TriTrypDB:TcBrA4_0106020"/>
<dbReference type="EMBL" id="PRFC01000004">
    <property type="protein sequence ID" value="PWV20962.1"/>
    <property type="molecule type" value="Genomic_DNA"/>
</dbReference>
<gene>
    <name evidence="2" type="ORF">C3747_4g87</name>
</gene>
<dbReference type="VEuPathDB" id="TriTrypDB:C4B63_8g198"/>
<accession>A0A2V2XK65</accession>
<dbReference type="VEuPathDB" id="TriTrypDB:BCY84_06476"/>
<dbReference type="AlphaFoldDB" id="A0A2V2XK65"/>
<reference evidence="2 3" key="1">
    <citation type="journal article" date="2018" name="Microb. Genom.">
        <title>Expanding an expanded genome: long-read sequencing of Trypanosoma cruzi.</title>
        <authorList>
            <person name="Berna L."/>
            <person name="Rodriguez M."/>
            <person name="Chiribao M.L."/>
            <person name="Parodi-Talice A."/>
            <person name="Pita S."/>
            <person name="Rijo G."/>
            <person name="Alvarez-Valin F."/>
            <person name="Robello C."/>
        </authorList>
    </citation>
    <scope>NUCLEOTIDE SEQUENCE [LARGE SCALE GENOMIC DNA]</scope>
    <source>
        <strain evidence="2 3">TCC</strain>
    </source>
</reference>
<dbReference type="VEuPathDB" id="TriTrypDB:TcCLB.506287.180"/>
<name>A0A2V2XK65_TRYCR</name>
<dbReference type="Proteomes" id="UP000246078">
    <property type="component" value="Unassembled WGS sequence"/>
</dbReference>
<dbReference type="Gene3D" id="3.40.30.10">
    <property type="entry name" value="Glutaredoxin"/>
    <property type="match status" value="1"/>
</dbReference>
<dbReference type="VEuPathDB" id="TriTrypDB:C3747_4g87"/>